<dbReference type="FunFam" id="2.70.150.10:FF:000028">
    <property type="entry name" value="Calcium-transporting ATPase"/>
    <property type="match status" value="1"/>
</dbReference>
<keyword evidence="3" id="KW-0926">Vacuole</keyword>
<comment type="subcellular location">
    <subcellularLocation>
        <location evidence="17">Membrane</location>
        <topology evidence="17">Multi-pass membrane protein</topology>
    </subcellularLocation>
    <subcellularLocation>
        <location evidence="1">Vacuole membrane</location>
        <topology evidence="1">Multi-pass membrane protein</topology>
    </subcellularLocation>
</comment>
<comment type="caution">
    <text evidence="17">Lacks conserved residue(s) required for the propagation of feature annotation.</text>
</comment>
<feature type="region of interest" description="Disordered" evidence="18">
    <location>
        <begin position="1"/>
        <end position="137"/>
    </location>
</feature>
<evidence type="ECO:0000256" key="17">
    <source>
        <dbReference type="RuleBase" id="RU361146"/>
    </source>
</evidence>
<dbReference type="SMART" id="SM00831">
    <property type="entry name" value="Cation_ATPase_N"/>
    <property type="match status" value="1"/>
</dbReference>
<evidence type="ECO:0000256" key="16">
    <source>
        <dbReference type="ARBA" id="ARBA00059328"/>
    </source>
</evidence>
<name>B6JXT6_SCHJY</name>
<dbReference type="FunFam" id="3.40.50.1000:FF:000018">
    <property type="entry name" value="Calcium-transporting ATPase"/>
    <property type="match status" value="1"/>
</dbReference>
<keyword evidence="22" id="KW-1185">Reference proteome</keyword>
<keyword evidence="14 17" id="KW-0472">Membrane</keyword>
<evidence type="ECO:0000256" key="12">
    <source>
        <dbReference type="ARBA" id="ARBA00022989"/>
    </source>
</evidence>
<dbReference type="GO" id="GO:0005388">
    <property type="term" value="F:P-type calcium transporter activity"/>
    <property type="evidence" value="ECO:0000318"/>
    <property type="project" value="GO_Central"/>
</dbReference>
<evidence type="ECO:0000313" key="22">
    <source>
        <dbReference type="Proteomes" id="UP000001744"/>
    </source>
</evidence>
<keyword evidence="4 17" id="KW-0109">Calcium transport</keyword>
<feature type="transmembrane region" description="Helical" evidence="17">
    <location>
        <begin position="960"/>
        <end position="980"/>
    </location>
</feature>
<feature type="compositionally biased region" description="Polar residues" evidence="18">
    <location>
        <begin position="112"/>
        <end position="136"/>
    </location>
</feature>
<dbReference type="PRINTS" id="PR00119">
    <property type="entry name" value="CATATPASE"/>
</dbReference>
<dbReference type="EMBL" id="KE651168">
    <property type="protein sequence ID" value="EEB06354.2"/>
    <property type="molecule type" value="Genomic_DNA"/>
</dbReference>
<feature type="domain" description="Cation-transporting P-type ATPase N-terminal" evidence="19">
    <location>
        <begin position="173"/>
        <end position="292"/>
    </location>
</feature>
<evidence type="ECO:0000256" key="11">
    <source>
        <dbReference type="ARBA" id="ARBA00022967"/>
    </source>
</evidence>
<feature type="region of interest" description="Disordered" evidence="18">
    <location>
        <begin position="223"/>
        <end position="242"/>
    </location>
</feature>
<dbReference type="EC" id="7.2.2.10" evidence="17"/>
<dbReference type="Gene3D" id="3.40.50.1000">
    <property type="entry name" value="HAD superfamily/HAD-like"/>
    <property type="match status" value="1"/>
</dbReference>
<feature type="transmembrane region" description="Helical" evidence="17">
    <location>
        <begin position="513"/>
        <end position="539"/>
    </location>
</feature>
<evidence type="ECO:0000256" key="14">
    <source>
        <dbReference type="ARBA" id="ARBA00023136"/>
    </source>
</evidence>
<dbReference type="Pfam" id="PF00689">
    <property type="entry name" value="Cation_ATPase_C"/>
    <property type="match status" value="1"/>
</dbReference>
<feature type="transmembrane region" description="Helical" evidence="17">
    <location>
        <begin position="472"/>
        <end position="493"/>
    </location>
</feature>
<dbReference type="Gene3D" id="3.40.1110.10">
    <property type="entry name" value="Calcium-transporting ATPase, cytoplasmic domain N"/>
    <property type="match status" value="1"/>
</dbReference>
<sequence length="1304" mass="142834">MTPAPRDTSSSVTAGHTDDEENGADANSHPSPPAAATNPFADCNGYSPQQRQPEADQPSSSATAARPNTGSDGRKYLTVSTNNHFSKKSEDGKLSPSVSVRSTERSPSSSSLYSHTNDTASHSTARTRNGSPSSESIPVEQLLTTEDEDSPFAFSVPLLQRLHDPKSTRVFHELNGLSGICHGLHVDPNYGIDSTETHFSKKVTLDEVHHAEVRNSLQDFNEKHASSNGFSSGSDDHSSVVPEDSDRVRVYGANQLPETQTKGLLRLMLEALKDKVLILLSIAAVISLALGLYQTFGQPPTIDPITGKPEPRVDWVEGVAHYCCNLDCRRRGRFANHSVEVLRNGRVMTISVFDLVVGDVVFYEAGDVVPADGVIIEAKNTVVDESAMTGESDTIKKTDGFTAFSNSSADVEFNKKADPFLISGSTVLEGGGKYIITAVGVNSFSGSTMMAVREEGQATPLQIRLSRVADTIAKLGGGASMLLFFALIIEFLVRLRNNHDSSKSKGQEFMQILIVSITLLVVAVPEGLPLAVTLALAFATNRMQKDNNLVRHLQACETMGTATNICSDKTGTLTQNKMTVVAGGFGTSVRFFNNNTDVATDDSDGNLFEEADSSSAAFRNIDGEFRALLLDSIALNTTCRQVNDDSLPAPRFVGSKTEMALLDLAVKELELVDVDKLRTDAEVIQVFSFSSNRKGSGVVYKKGDQYIFLVKGMPEKVIGRSTRIITGHSLSDEGSMDVDRDYVQKMISGYASRSLRTLGFCYRTFPSWPPKGANVFQEDGKTLAHWDSVFSEMTFLAFFGIVDPLRPDVPNAVKQCQQAGVTVRMVTGDNVLTAKAISKQCGILQEDSVCMEGPEFREMEDKKRMELIPRLHVLARSSPLDKQLLIESLQRLNNVVAVTGDGTNDAPALKKADVGFSMGQSGTEIAKEASDIILMDDNFSSIVKAIAWGRAVNDAVKKFLQFQITVNITAVFLTIISALASSDQTSVLSAVQLLWVNLIMDTLAALALATDPPTPEMLQRPPEEPNASLFTFDMWKMILSQSAFQLVITLILHFAGNSIFNYSSDSGEMNTIVFNTFVWMQLFNEVNNRRLDNKLNIFEHITHNWLFIAIFILVAAIQVVIVFFGGAAFSIHRIDGKGWLISIIAGFASIPLGVLVRCVPNSFIRRVLPIPLIDRVTHWILHPRFGERSLKLPDHLQEADMGTYEPATPSDVVEMLRESLSFVNKIRGGRIRHIFERNEDAFKNLPPGVRPSLHRRIMRLRTPSVSSMTSMALMVPFSTLVSEASGRLGDERIWTTRSESSRSD</sequence>
<keyword evidence="7 17" id="KW-0547">Nucleotide-binding</keyword>
<dbReference type="InterPro" id="IPR004014">
    <property type="entry name" value="ATPase_P-typ_cation-transptr_N"/>
</dbReference>
<gene>
    <name evidence="21" type="primary">pmc1</name>
    <name evidence="20" type="ORF">SJAG_01400</name>
</gene>
<comment type="function">
    <text evidence="17">Catalyzes the hydrolysis of ATP coupled with the transport of calcium.</text>
</comment>
<keyword evidence="10" id="KW-0460">Magnesium</keyword>
<dbReference type="PANTHER" id="PTHR24093">
    <property type="entry name" value="CATION TRANSPORTING ATPASE"/>
    <property type="match status" value="1"/>
</dbReference>
<keyword evidence="5 17" id="KW-0812">Transmembrane</keyword>
<comment type="function">
    <text evidence="16">This magnesium-dependent enzyme catalyzes the hydrolysis of ATP coupled with the transport of calcium. Transports the calcium to the vacuole and participates in the control of the cytosolic free calcium.</text>
</comment>
<dbReference type="Proteomes" id="UP000001744">
    <property type="component" value="Unassembled WGS sequence"/>
</dbReference>
<evidence type="ECO:0000256" key="1">
    <source>
        <dbReference type="ARBA" id="ARBA00004128"/>
    </source>
</evidence>
<dbReference type="SFLD" id="SFLDF00027">
    <property type="entry name" value="p-type_atpase"/>
    <property type="match status" value="1"/>
</dbReference>
<dbReference type="InterPro" id="IPR008250">
    <property type="entry name" value="ATPase_P-typ_transduc_dom_A_sf"/>
</dbReference>
<dbReference type="InterPro" id="IPR059000">
    <property type="entry name" value="ATPase_P-type_domA"/>
</dbReference>
<evidence type="ECO:0000256" key="5">
    <source>
        <dbReference type="ARBA" id="ARBA00022692"/>
    </source>
</evidence>
<evidence type="ECO:0000256" key="9">
    <source>
        <dbReference type="ARBA" id="ARBA00022840"/>
    </source>
</evidence>
<dbReference type="Pfam" id="PF13246">
    <property type="entry name" value="Cation_ATPase"/>
    <property type="match status" value="1"/>
</dbReference>
<evidence type="ECO:0000256" key="7">
    <source>
        <dbReference type="ARBA" id="ARBA00022741"/>
    </source>
</evidence>
<dbReference type="eggNOG" id="KOG0204">
    <property type="taxonomic scope" value="Eukaryota"/>
</dbReference>
<feature type="compositionally biased region" description="Polar residues" evidence="18">
    <location>
        <begin position="46"/>
        <end position="71"/>
    </location>
</feature>
<evidence type="ECO:0000256" key="8">
    <source>
        <dbReference type="ARBA" id="ARBA00022837"/>
    </source>
</evidence>
<feature type="transmembrane region" description="Helical" evidence="17">
    <location>
        <begin position="987"/>
        <end position="1009"/>
    </location>
</feature>
<keyword evidence="2 17" id="KW-0813">Transport</keyword>
<dbReference type="Gene3D" id="1.20.1110.10">
    <property type="entry name" value="Calcium-transporting ATPase, transmembrane domain"/>
    <property type="match status" value="1"/>
</dbReference>
<comment type="similarity">
    <text evidence="17">Belongs to the cation transport ATPase (P-type) (TC 3.A.3) family.</text>
</comment>
<evidence type="ECO:0000256" key="2">
    <source>
        <dbReference type="ARBA" id="ARBA00022448"/>
    </source>
</evidence>
<dbReference type="GO" id="GO:0005524">
    <property type="term" value="F:ATP binding"/>
    <property type="evidence" value="ECO:0007669"/>
    <property type="project" value="UniProtKB-KW"/>
</dbReference>
<dbReference type="STRING" id="402676.B6JXT6"/>
<dbReference type="SFLD" id="SFLDG00002">
    <property type="entry name" value="C1.7:_P-type_atpase_like"/>
    <property type="match status" value="1"/>
</dbReference>
<dbReference type="PROSITE" id="PS00154">
    <property type="entry name" value="ATPASE_E1_E2"/>
    <property type="match status" value="1"/>
</dbReference>
<dbReference type="SFLD" id="SFLDS00003">
    <property type="entry name" value="Haloacid_Dehalogenase"/>
    <property type="match status" value="1"/>
</dbReference>
<dbReference type="SUPFAM" id="SSF81660">
    <property type="entry name" value="Metal cation-transporting ATPase, ATP-binding domain N"/>
    <property type="match status" value="1"/>
</dbReference>
<dbReference type="RefSeq" id="XP_002172647.2">
    <property type="nucleotide sequence ID" value="XM_002172611.2"/>
</dbReference>
<keyword evidence="11" id="KW-1278">Translocase</keyword>
<feature type="transmembrane region" description="Helical" evidence="17">
    <location>
        <begin position="1138"/>
        <end position="1156"/>
    </location>
</feature>
<proteinExistence type="inferred from homology"/>
<dbReference type="GO" id="GO:0016887">
    <property type="term" value="F:ATP hydrolysis activity"/>
    <property type="evidence" value="ECO:0007669"/>
    <property type="project" value="InterPro"/>
</dbReference>
<dbReference type="CDD" id="cd02081">
    <property type="entry name" value="P-type_ATPase_Ca_PMCA-like"/>
    <property type="match status" value="1"/>
</dbReference>
<evidence type="ECO:0000256" key="13">
    <source>
        <dbReference type="ARBA" id="ARBA00023065"/>
    </source>
</evidence>
<dbReference type="InterPro" id="IPR006408">
    <property type="entry name" value="P-type_ATPase_IIB"/>
</dbReference>
<keyword evidence="8 17" id="KW-0106">Calcium</keyword>
<accession>B6JXT6</accession>
<dbReference type="SUPFAM" id="SSF81665">
    <property type="entry name" value="Calcium ATPase, transmembrane domain M"/>
    <property type="match status" value="1"/>
</dbReference>
<keyword evidence="6" id="KW-0479">Metal-binding</keyword>
<dbReference type="GeneID" id="7048146"/>
<dbReference type="NCBIfam" id="TIGR01517">
    <property type="entry name" value="ATPase-IIB_Ca"/>
    <property type="match status" value="1"/>
</dbReference>
<evidence type="ECO:0000256" key="6">
    <source>
        <dbReference type="ARBA" id="ARBA00022723"/>
    </source>
</evidence>
<dbReference type="HOGENOM" id="CLU_002360_9_3_1"/>
<feature type="transmembrane region" description="Helical" evidence="17">
    <location>
        <begin position="276"/>
        <end position="296"/>
    </location>
</feature>
<dbReference type="JaponicusDB" id="SJAG_01400">
    <property type="gene designation" value="pmc1"/>
</dbReference>
<evidence type="ECO:0000256" key="15">
    <source>
        <dbReference type="ARBA" id="ARBA00048694"/>
    </source>
</evidence>
<dbReference type="InterPro" id="IPR023299">
    <property type="entry name" value="ATPase_P-typ_cyto_dom_N"/>
</dbReference>
<dbReference type="GO" id="GO:0005886">
    <property type="term" value="C:plasma membrane"/>
    <property type="evidence" value="ECO:0000318"/>
    <property type="project" value="GO_Central"/>
</dbReference>
<keyword evidence="9 17" id="KW-0067">ATP-binding</keyword>
<dbReference type="InterPro" id="IPR044492">
    <property type="entry name" value="P_typ_ATPase_HD_dom"/>
</dbReference>
<dbReference type="OMA" id="ISIPWGA"/>
<dbReference type="Gene3D" id="2.70.150.10">
    <property type="entry name" value="Calcium-transporting ATPase, cytoplasmic transduction domain A"/>
    <property type="match status" value="1"/>
</dbReference>
<comment type="catalytic activity">
    <reaction evidence="15 17">
        <text>Ca(2+)(in) + ATP + H2O = Ca(2+)(out) + ADP + phosphate + H(+)</text>
        <dbReference type="Rhea" id="RHEA:18105"/>
        <dbReference type="ChEBI" id="CHEBI:15377"/>
        <dbReference type="ChEBI" id="CHEBI:15378"/>
        <dbReference type="ChEBI" id="CHEBI:29108"/>
        <dbReference type="ChEBI" id="CHEBI:30616"/>
        <dbReference type="ChEBI" id="CHEBI:43474"/>
        <dbReference type="ChEBI" id="CHEBI:456216"/>
        <dbReference type="EC" id="7.2.2.10"/>
    </reaction>
</comment>
<feature type="transmembrane region" description="Helical" evidence="17">
    <location>
        <begin position="1038"/>
        <end position="1060"/>
    </location>
</feature>
<dbReference type="PANTHER" id="PTHR24093:SF369">
    <property type="entry name" value="CALCIUM-TRANSPORTING ATPASE"/>
    <property type="match status" value="1"/>
</dbReference>
<evidence type="ECO:0000259" key="19">
    <source>
        <dbReference type="SMART" id="SM00831"/>
    </source>
</evidence>
<keyword evidence="12 17" id="KW-1133">Transmembrane helix</keyword>
<dbReference type="Pfam" id="PF00690">
    <property type="entry name" value="Cation_ATPase_N"/>
    <property type="match status" value="1"/>
</dbReference>
<dbReference type="InterPro" id="IPR036412">
    <property type="entry name" value="HAD-like_sf"/>
</dbReference>
<dbReference type="Pfam" id="PF08282">
    <property type="entry name" value="Hydrolase_3"/>
    <property type="match status" value="1"/>
</dbReference>
<feature type="transmembrane region" description="Helical" evidence="17">
    <location>
        <begin position="1105"/>
        <end position="1132"/>
    </location>
</feature>
<evidence type="ECO:0000313" key="20">
    <source>
        <dbReference type="EMBL" id="EEB06354.2"/>
    </source>
</evidence>
<dbReference type="InterPro" id="IPR018303">
    <property type="entry name" value="ATPase_P-typ_P_site"/>
</dbReference>
<evidence type="ECO:0000313" key="21">
    <source>
        <dbReference type="JaponicusDB" id="SJAG_01400"/>
    </source>
</evidence>
<dbReference type="GO" id="GO:0000329">
    <property type="term" value="C:fungal-type vacuole membrane"/>
    <property type="evidence" value="ECO:0007669"/>
    <property type="project" value="EnsemblFungi"/>
</dbReference>
<evidence type="ECO:0000256" key="3">
    <source>
        <dbReference type="ARBA" id="ARBA00022554"/>
    </source>
</evidence>
<reference evidence="20 22" key="1">
    <citation type="journal article" date="2011" name="Science">
        <title>Comparative functional genomics of the fission yeasts.</title>
        <authorList>
            <person name="Rhind N."/>
            <person name="Chen Z."/>
            <person name="Yassour M."/>
            <person name="Thompson D.A."/>
            <person name="Haas B.J."/>
            <person name="Habib N."/>
            <person name="Wapinski I."/>
            <person name="Roy S."/>
            <person name="Lin M.F."/>
            <person name="Heiman D.I."/>
            <person name="Young S.K."/>
            <person name="Furuya K."/>
            <person name="Guo Y."/>
            <person name="Pidoux A."/>
            <person name="Chen H.M."/>
            <person name="Robbertse B."/>
            <person name="Goldberg J.M."/>
            <person name="Aoki K."/>
            <person name="Bayne E.H."/>
            <person name="Berlin A.M."/>
            <person name="Desjardins C.A."/>
            <person name="Dobbs E."/>
            <person name="Dukaj L."/>
            <person name="Fan L."/>
            <person name="FitzGerald M.G."/>
            <person name="French C."/>
            <person name="Gujja S."/>
            <person name="Hansen K."/>
            <person name="Keifenheim D."/>
            <person name="Levin J.Z."/>
            <person name="Mosher R.A."/>
            <person name="Mueller C.A."/>
            <person name="Pfiffner J."/>
            <person name="Priest M."/>
            <person name="Russ C."/>
            <person name="Smialowska A."/>
            <person name="Swoboda P."/>
            <person name="Sykes S.M."/>
            <person name="Vaughn M."/>
            <person name="Vengrova S."/>
            <person name="Yoder R."/>
            <person name="Zeng Q."/>
            <person name="Allshire R."/>
            <person name="Baulcombe D."/>
            <person name="Birren B.W."/>
            <person name="Brown W."/>
            <person name="Ekwall K."/>
            <person name="Kellis M."/>
            <person name="Leatherwood J."/>
            <person name="Levin H."/>
            <person name="Margalit H."/>
            <person name="Martienssen R."/>
            <person name="Nieduszynski C.A."/>
            <person name="Spatafora J.W."/>
            <person name="Friedman N."/>
            <person name="Dalgaard J.Z."/>
            <person name="Baumann P."/>
            <person name="Niki H."/>
            <person name="Regev A."/>
            <person name="Nusbaum C."/>
        </authorList>
    </citation>
    <scope>NUCLEOTIDE SEQUENCE [LARGE SCALE GENOMIC DNA]</scope>
    <source>
        <strain evidence="22">yFS275 / FY16936</strain>
    </source>
</reference>
<dbReference type="InterPro" id="IPR023298">
    <property type="entry name" value="ATPase_P-typ_TM_dom_sf"/>
</dbReference>
<dbReference type="VEuPathDB" id="FungiDB:SJAG_01400"/>
<dbReference type="OrthoDB" id="3352408at2759"/>
<protein>
    <recommendedName>
        <fullName evidence="17">Calcium-transporting ATPase</fullName>
        <ecNumber evidence="17">7.2.2.10</ecNumber>
    </recommendedName>
</protein>
<dbReference type="Pfam" id="PF00122">
    <property type="entry name" value="E1-E2_ATPase"/>
    <property type="match status" value="1"/>
</dbReference>
<dbReference type="NCBIfam" id="TIGR01494">
    <property type="entry name" value="ATPase_P-type"/>
    <property type="match status" value="2"/>
</dbReference>
<organism evidence="20 22">
    <name type="scientific">Schizosaccharomyces japonicus (strain yFS275 / FY16936)</name>
    <name type="common">Fission yeast</name>
    <dbReference type="NCBI Taxonomy" id="402676"/>
    <lineage>
        <taxon>Eukaryota</taxon>
        <taxon>Fungi</taxon>
        <taxon>Dikarya</taxon>
        <taxon>Ascomycota</taxon>
        <taxon>Taphrinomycotina</taxon>
        <taxon>Schizosaccharomycetes</taxon>
        <taxon>Schizosaccharomycetales</taxon>
        <taxon>Schizosaccharomycetaceae</taxon>
        <taxon>Schizosaccharomyces</taxon>
    </lineage>
</organism>
<keyword evidence="13 17" id="KW-0406">Ion transport</keyword>
<evidence type="ECO:0000256" key="10">
    <source>
        <dbReference type="ARBA" id="ARBA00022842"/>
    </source>
</evidence>
<evidence type="ECO:0000256" key="4">
    <source>
        <dbReference type="ARBA" id="ARBA00022568"/>
    </source>
</evidence>
<dbReference type="SUPFAM" id="SSF56784">
    <property type="entry name" value="HAD-like"/>
    <property type="match status" value="1"/>
</dbReference>
<dbReference type="InterPro" id="IPR006068">
    <property type="entry name" value="ATPase_P-typ_cation-transptr_C"/>
</dbReference>
<dbReference type="InterPro" id="IPR023214">
    <property type="entry name" value="HAD_sf"/>
</dbReference>
<feature type="compositionally biased region" description="Low complexity" evidence="18">
    <location>
        <begin position="95"/>
        <end position="111"/>
    </location>
</feature>
<dbReference type="InterPro" id="IPR001757">
    <property type="entry name" value="P_typ_ATPase"/>
</dbReference>
<dbReference type="PRINTS" id="PR00121">
    <property type="entry name" value="NAKATPASE"/>
</dbReference>
<dbReference type="SUPFAM" id="SSF81653">
    <property type="entry name" value="Calcium ATPase, transduction domain A"/>
    <property type="match status" value="1"/>
</dbReference>
<evidence type="ECO:0000256" key="18">
    <source>
        <dbReference type="SAM" id="MobiDB-lite"/>
    </source>
</evidence>
<dbReference type="GO" id="GO:0006874">
    <property type="term" value="P:intracellular calcium ion homeostasis"/>
    <property type="evidence" value="ECO:0000318"/>
    <property type="project" value="GO_Central"/>
</dbReference>
<dbReference type="GO" id="GO:0046872">
    <property type="term" value="F:metal ion binding"/>
    <property type="evidence" value="ECO:0007669"/>
    <property type="project" value="UniProtKB-KW"/>
</dbReference>